<dbReference type="Gene3D" id="3.90.190.10">
    <property type="entry name" value="Protein tyrosine phosphatase superfamily"/>
    <property type="match status" value="1"/>
</dbReference>
<proteinExistence type="predicted"/>
<dbReference type="Gene3D" id="2.60.40.1110">
    <property type="match status" value="1"/>
</dbReference>
<dbReference type="EMBL" id="UZAL01027231">
    <property type="protein sequence ID" value="VDP30541.1"/>
    <property type="molecule type" value="Genomic_DNA"/>
</dbReference>
<name>A0A183NUN5_9TREM</name>
<gene>
    <name evidence="1" type="ORF">SMTD_LOCUS5821</name>
</gene>
<reference evidence="1 2" key="1">
    <citation type="submission" date="2018-11" db="EMBL/GenBank/DDBJ databases">
        <authorList>
            <consortium name="Pathogen Informatics"/>
        </authorList>
    </citation>
    <scope>NUCLEOTIDE SEQUENCE [LARGE SCALE GENOMIC DNA]</scope>
    <source>
        <strain>Denwood</strain>
        <strain evidence="2">Zambia</strain>
    </source>
</reference>
<dbReference type="Proteomes" id="UP000269396">
    <property type="component" value="Unassembled WGS sequence"/>
</dbReference>
<evidence type="ECO:0000313" key="1">
    <source>
        <dbReference type="EMBL" id="VDP30541.1"/>
    </source>
</evidence>
<accession>A0A183NUN5</accession>
<dbReference type="InterPro" id="IPR014020">
    <property type="entry name" value="Tensin_C2-dom"/>
</dbReference>
<keyword evidence="2" id="KW-1185">Reference proteome</keyword>
<dbReference type="InterPro" id="IPR029021">
    <property type="entry name" value="Prot-tyrosine_phosphatase-like"/>
</dbReference>
<evidence type="ECO:0000313" key="2">
    <source>
        <dbReference type="Proteomes" id="UP000269396"/>
    </source>
</evidence>
<dbReference type="AlphaFoldDB" id="A0A183NUN5"/>
<dbReference type="PROSITE" id="PS51182">
    <property type="entry name" value="C2_TENSIN"/>
    <property type="match status" value="1"/>
</dbReference>
<organism evidence="1 2">
    <name type="scientific">Schistosoma mattheei</name>
    <dbReference type="NCBI Taxonomy" id="31246"/>
    <lineage>
        <taxon>Eukaryota</taxon>
        <taxon>Metazoa</taxon>
        <taxon>Spiralia</taxon>
        <taxon>Lophotrochozoa</taxon>
        <taxon>Platyhelminthes</taxon>
        <taxon>Trematoda</taxon>
        <taxon>Digenea</taxon>
        <taxon>Strigeidida</taxon>
        <taxon>Schistosomatoidea</taxon>
        <taxon>Schistosomatidae</taxon>
        <taxon>Schistosoma</taxon>
    </lineage>
</organism>
<sequence length="449" mass="51816">MDWNKKHLNLNESTEFESLITIEPMEVNNIVQDPLNLTFEEYEVSNTSQTSDSVHVFPSEPRGVLKKKPRFAVPIIIESEVEKQDVTDKVKSFINENELVEQMDNISFEEYSEKVTNLECQEICSITEQNARLDQLTSRIFATILPENVPVEQSKQDVKQAYKRLNMITNGAQVLVQNCVFSLTSFPNLATMVVFCQKVYDWLALDEYHIILLHAEGEQAKIRLMLLVLALDSFYGSINKYRNNDTYSLRRYISSHLNGFSHVPVGWMRTSLVSATISIIVQIIDVGSNRNLGISCLGLSINEKLGLRLSYGQPPNIITKSHSTIERRNAYRTNRSGDSKYAGYMEIFSPTNSLYILRAPLHIYQLYLYNFPVFEKNKLRLYFKFYTGSPPVHMYTTKLYEYERTDSANLVLNFQSNSNRNIGLQLSGDIIILAYHSRSYPLKRIRLFR</sequence>
<protein>
    <submittedName>
        <fullName evidence="1">Uncharacterized protein</fullName>
    </submittedName>
</protein>